<dbReference type="Proteomes" id="UP000185739">
    <property type="component" value="Chromosome"/>
</dbReference>
<dbReference type="Pfam" id="PF01642">
    <property type="entry name" value="MM_CoA_mutase"/>
    <property type="match status" value="1"/>
</dbReference>
<keyword evidence="2" id="KW-0413">Isomerase</keyword>
<dbReference type="NCBIfam" id="TIGR00641">
    <property type="entry name" value="acid_CoA_mut_N"/>
    <property type="match status" value="1"/>
</dbReference>
<dbReference type="AlphaFoldDB" id="A0A1H5X9T5"/>
<dbReference type="OrthoDB" id="9762378at2"/>
<protein>
    <submittedName>
        <fullName evidence="2">Heterodimeric methylmalonyl-CoA mutase, large subunit IaaH</fullName>
        <ecNumber evidence="2">5.4.99.2</ecNumber>
    </submittedName>
</protein>
<dbReference type="EMBL" id="CP018839">
    <property type="protein sequence ID" value="APR04752.1"/>
    <property type="molecule type" value="Genomic_DNA"/>
</dbReference>
<organism evidence="2 3">
    <name type="scientific">Thauera chlorobenzoica</name>
    <dbReference type="NCBI Taxonomy" id="96773"/>
    <lineage>
        <taxon>Bacteria</taxon>
        <taxon>Pseudomonadati</taxon>
        <taxon>Pseudomonadota</taxon>
        <taxon>Betaproteobacteria</taxon>
        <taxon>Rhodocyclales</taxon>
        <taxon>Zoogloeaceae</taxon>
        <taxon>Thauera</taxon>
    </lineage>
</organism>
<dbReference type="InterPro" id="IPR006098">
    <property type="entry name" value="MMCoA_mutase_a_cat"/>
</dbReference>
<accession>A0A1H5X9T5</accession>
<dbReference type="PANTHER" id="PTHR48101:SF1">
    <property type="entry name" value="METHYLMALONYL-COA MUTASE, LARGE SUBUNIT"/>
    <property type="match status" value="1"/>
</dbReference>
<evidence type="ECO:0000259" key="1">
    <source>
        <dbReference type="Pfam" id="PF01642"/>
    </source>
</evidence>
<dbReference type="RefSeq" id="WP_075148187.1">
    <property type="nucleotide sequence ID" value="NZ_CP018839.1"/>
</dbReference>
<gene>
    <name evidence="2" type="ORF">Tchl_1905</name>
</gene>
<dbReference type="EC" id="5.4.99.2" evidence="2"/>
<sequence length="537" mass="59289">MNDRAPVEPKAVINESGLEVKPLYTRADVDASGGEAMIGAPGEYPFTRGIHRLMYRKQPWTMRQYAGFGNPRDTNQRFKYLIANGQTGLNVAFDLPTQIGLDSDDPLAEGEIGRVGMSIDTLRDFELAFDGIDLDKITVSMTINGAAAIAIAMYLAMAEKRGYDVTKLRGTAQNDILKEFIGRGTWIFPVEPSIRLVGDTIEYCARHAPKYSPVSVCGYHIRESGATPAQEMAYAFCIARAYADEAIRRGLHVDEFAGRLSYNFNIFGNLFEQVAKFRAGRSLWAKIMKEEYKAESPGSMWLRMIAAGGGGGLTFEQPELNIVRGAYYALISALSGTQTMALCSYDEAYTIPTEYSARISLRTMQILIEEMGLTETVDPLGGSWYVETMTNQMRAKMEEIIAETDAEGGIVKLISEGAIQAKVSAQAYRMQQNIESGAFPKVGVNCYRNEHEDEHPVEFHPYNEDDARAQIASLAQVRAERDADAVARALARVGADARDGANVMPAIVDAVKAYASVGEITRELVKVFGRYQEPIRF</sequence>
<keyword evidence="3" id="KW-1185">Reference proteome</keyword>
<dbReference type="KEGG" id="tcl:Tchl_1905"/>
<evidence type="ECO:0000313" key="3">
    <source>
        <dbReference type="Proteomes" id="UP000185739"/>
    </source>
</evidence>
<dbReference type="GO" id="GO:0004494">
    <property type="term" value="F:methylmalonyl-CoA mutase activity"/>
    <property type="evidence" value="ECO:0007669"/>
    <property type="project" value="UniProtKB-EC"/>
</dbReference>
<proteinExistence type="predicted"/>
<dbReference type="STRING" id="96773.Tchl_1905"/>
<reference evidence="2 3" key="1">
    <citation type="submission" date="2016-12" db="EMBL/GenBank/DDBJ databases">
        <title>Complete genome sequence of Thauera chlorobenzoica, a Betaproteobacterium degrading haloaromatics anaerobically to CO2 and halides.</title>
        <authorList>
            <person name="Goris T."/>
            <person name="Mergelsberg M."/>
            <person name="Boll M."/>
        </authorList>
    </citation>
    <scope>NUCLEOTIDE SEQUENCE [LARGE SCALE GENOMIC DNA]</scope>
    <source>
        <strain evidence="2 3">3CB1</strain>
    </source>
</reference>
<dbReference type="Gene3D" id="3.20.20.240">
    <property type="entry name" value="Methylmalonyl-CoA mutase"/>
    <property type="match status" value="1"/>
</dbReference>
<dbReference type="InterPro" id="IPR006099">
    <property type="entry name" value="MeMalonylCoA_mutase_a/b_cat"/>
</dbReference>
<feature type="domain" description="Methylmalonyl-CoA mutase alpha/beta chain catalytic" evidence="1">
    <location>
        <begin position="15"/>
        <end position="530"/>
    </location>
</feature>
<name>A0A1H5X9T5_9RHOO</name>
<dbReference type="PANTHER" id="PTHR48101">
    <property type="entry name" value="METHYLMALONYL-COA MUTASE, MITOCHONDRIAL-RELATED"/>
    <property type="match status" value="1"/>
</dbReference>
<dbReference type="InterPro" id="IPR016176">
    <property type="entry name" value="Cbl-dep_enz_cat"/>
</dbReference>
<dbReference type="SUPFAM" id="SSF51703">
    <property type="entry name" value="Cobalamin (vitamin B12)-dependent enzymes"/>
    <property type="match status" value="1"/>
</dbReference>
<evidence type="ECO:0000313" key="2">
    <source>
        <dbReference type="EMBL" id="APR04752.1"/>
    </source>
</evidence>
<dbReference type="GO" id="GO:0031419">
    <property type="term" value="F:cobalamin binding"/>
    <property type="evidence" value="ECO:0007669"/>
    <property type="project" value="InterPro"/>
</dbReference>